<organism evidence="5">
    <name type="scientific">Ostreococcus mediterraneus</name>
    <dbReference type="NCBI Taxonomy" id="1486918"/>
    <lineage>
        <taxon>Eukaryota</taxon>
        <taxon>Viridiplantae</taxon>
        <taxon>Chlorophyta</taxon>
        <taxon>Mamiellophyceae</taxon>
        <taxon>Mamiellales</taxon>
        <taxon>Bathycoccaceae</taxon>
        <taxon>Ostreococcus</taxon>
    </lineage>
</organism>
<name>A0A7S0KHY7_9CHLO</name>
<dbReference type="PANTHER" id="PTHR12203">
    <property type="entry name" value="KDEL LYS-ASP-GLU-LEU CONTAINING - RELATED"/>
    <property type="match status" value="1"/>
</dbReference>
<reference evidence="5" key="1">
    <citation type="submission" date="2021-01" db="EMBL/GenBank/DDBJ databases">
        <authorList>
            <person name="Corre E."/>
            <person name="Pelletier E."/>
            <person name="Niang G."/>
            <person name="Scheremetjew M."/>
            <person name="Finn R."/>
            <person name="Kale V."/>
            <person name="Holt S."/>
            <person name="Cochrane G."/>
            <person name="Meng A."/>
            <person name="Brown T."/>
            <person name="Cohen L."/>
        </authorList>
    </citation>
    <scope>NUCLEOTIDE SEQUENCE</scope>
    <source>
        <strain evidence="5">Clade-D-RCC2572</strain>
    </source>
</reference>
<dbReference type="EMBL" id="HBEW01003488">
    <property type="protein sequence ID" value="CAD8580599.1"/>
    <property type="molecule type" value="Transcribed_RNA"/>
</dbReference>
<evidence type="ECO:0000256" key="2">
    <source>
        <dbReference type="ARBA" id="ARBA00022679"/>
    </source>
</evidence>
<dbReference type="GO" id="GO:0016740">
    <property type="term" value="F:transferase activity"/>
    <property type="evidence" value="ECO:0007669"/>
    <property type="project" value="UniProtKB-KW"/>
</dbReference>
<evidence type="ECO:0000256" key="1">
    <source>
        <dbReference type="ARBA" id="ARBA00010118"/>
    </source>
</evidence>
<evidence type="ECO:0000313" key="5">
    <source>
        <dbReference type="EMBL" id="CAD8580599.1"/>
    </source>
</evidence>
<dbReference type="InterPro" id="IPR006598">
    <property type="entry name" value="CAP10"/>
</dbReference>
<evidence type="ECO:0000259" key="4">
    <source>
        <dbReference type="Pfam" id="PF05686"/>
    </source>
</evidence>
<dbReference type="Pfam" id="PF05686">
    <property type="entry name" value="Glyco_transf_90"/>
    <property type="match status" value="1"/>
</dbReference>
<feature type="domain" description="Glycosyl transferase CAP10" evidence="4">
    <location>
        <begin position="381"/>
        <end position="471"/>
    </location>
</feature>
<dbReference type="InterPro" id="IPR051091">
    <property type="entry name" value="O-Glucosyltr/Glycosyltrsf_90"/>
</dbReference>
<sequence>MAAMDADEHTPLRHPYDASMTHDAPSTATTSSRRFGASFVLRAIVTATLAACMFDGSGRAYKRYAYGVSAGDDAVALTKREYGDGARDKLRELRWTPTQGFFLVGGDGWFCKSWFGNSNFDTKARDAIRESVKRYFPSRIASDAKPFSVLFTTADLPWTPCANREYARARCHFDQWVPIISFGSTPRDASLLPAIRPGPLVTLLDCYTDRINEPPLVEGQAYNETPSCGFLNFFPDGLKYSAMDKCEANSNDPACSPYQRGLFTLDATDDASKYVWAELIPKVFWRGNDFTYLNEYYEDWRPASEVYLDKVSKSANASETMQTMIDNFGLGPRGRAVFLSKLNPRLIDAKFFDWGGFTNKGNRHALGEKLGVDAAVRTTEESIARFKYQLDLAGVGGTTWTGTISKLSMPGVLLHHESATMDSYFETLKPNVHYVAVDLDLRNLAEKVKWLEDNPESAMEIAQNAHKWVQWFRKVSVLIGYNHEKLVSPLREIIDPNDEHYLNNISST</sequence>
<evidence type="ECO:0000256" key="3">
    <source>
        <dbReference type="SAM" id="MobiDB-lite"/>
    </source>
</evidence>
<dbReference type="AlphaFoldDB" id="A0A7S0KHY7"/>
<feature type="compositionally biased region" description="Basic and acidic residues" evidence="3">
    <location>
        <begin position="1"/>
        <end position="16"/>
    </location>
</feature>
<accession>A0A7S0KHY7</accession>
<comment type="similarity">
    <text evidence="1">Belongs to the glycosyltransferase 90 family.</text>
</comment>
<dbReference type="PANTHER" id="PTHR12203:SF35">
    <property type="entry name" value="PROTEIN O-GLUCOSYLTRANSFERASE 1"/>
    <property type="match status" value="1"/>
</dbReference>
<keyword evidence="2" id="KW-0808">Transferase</keyword>
<feature type="region of interest" description="Disordered" evidence="3">
    <location>
        <begin position="1"/>
        <end position="30"/>
    </location>
</feature>
<proteinExistence type="inferred from homology"/>
<protein>
    <recommendedName>
        <fullName evidence="4">Glycosyl transferase CAP10 domain-containing protein</fullName>
    </recommendedName>
</protein>
<gene>
    <name evidence="5" type="ORF">OMED0929_LOCUS2888</name>
</gene>